<dbReference type="Proteomes" id="UP000594454">
    <property type="component" value="Chromosome 5"/>
</dbReference>
<name>A0A7R8V019_HERIL</name>
<dbReference type="PANTHER" id="PTHR13594:SF1">
    <property type="entry name" value="CENTRIOLAR COILED-COIL PROTEIN OF 110 KDA"/>
    <property type="match status" value="1"/>
</dbReference>
<feature type="region of interest" description="Disordered" evidence="2">
    <location>
        <begin position="199"/>
        <end position="221"/>
    </location>
</feature>
<dbReference type="GO" id="GO:0005814">
    <property type="term" value="C:centriole"/>
    <property type="evidence" value="ECO:0007669"/>
    <property type="project" value="InterPro"/>
</dbReference>
<dbReference type="GO" id="GO:0032053">
    <property type="term" value="P:ciliary basal body organization"/>
    <property type="evidence" value="ECO:0007669"/>
    <property type="project" value="TreeGrafter"/>
</dbReference>
<dbReference type="GO" id="GO:0032465">
    <property type="term" value="P:regulation of cytokinesis"/>
    <property type="evidence" value="ECO:0007669"/>
    <property type="project" value="InterPro"/>
</dbReference>
<accession>A0A7R8V019</accession>
<evidence type="ECO:0000256" key="2">
    <source>
        <dbReference type="SAM" id="MobiDB-lite"/>
    </source>
</evidence>
<reference evidence="3 4" key="1">
    <citation type="submission" date="2020-11" db="EMBL/GenBank/DDBJ databases">
        <authorList>
            <person name="Wallbank WR R."/>
            <person name="Pardo Diaz C."/>
            <person name="Kozak K."/>
            <person name="Martin S."/>
            <person name="Jiggins C."/>
            <person name="Moest M."/>
            <person name="Warren A I."/>
            <person name="Generalovic N T."/>
            <person name="Byers J.R.P. K."/>
            <person name="Montejo-Kovacevich G."/>
            <person name="Yen C E."/>
        </authorList>
    </citation>
    <scope>NUCLEOTIDE SEQUENCE [LARGE SCALE GENOMIC DNA]</scope>
</reference>
<feature type="coiled-coil region" evidence="1">
    <location>
        <begin position="414"/>
        <end position="448"/>
    </location>
</feature>
<proteinExistence type="predicted"/>
<feature type="compositionally biased region" description="Polar residues" evidence="2">
    <location>
        <begin position="201"/>
        <end position="217"/>
    </location>
</feature>
<dbReference type="Pfam" id="PF16025">
    <property type="entry name" value="CaM_bind"/>
    <property type="match status" value="1"/>
</dbReference>
<keyword evidence="1" id="KW-0175">Coiled coil</keyword>
<dbReference type="GO" id="GO:0007099">
    <property type="term" value="P:centriole replication"/>
    <property type="evidence" value="ECO:0007669"/>
    <property type="project" value="InterPro"/>
</dbReference>
<dbReference type="AlphaFoldDB" id="A0A7R8V019"/>
<dbReference type="CDD" id="cd23767">
    <property type="entry name" value="IQCD"/>
    <property type="match status" value="1"/>
</dbReference>
<dbReference type="PROSITE" id="PS50096">
    <property type="entry name" value="IQ"/>
    <property type="match status" value="1"/>
</dbReference>
<dbReference type="FunCoup" id="A0A7R8V019">
    <property type="interactions" value="44"/>
</dbReference>
<dbReference type="SMART" id="SM00015">
    <property type="entry name" value="IQ"/>
    <property type="match status" value="1"/>
</dbReference>
<dbReference type="OMA" id="KINACAR"/>
<protein>
    <recommendedName>
        <fullName evidence="5">Centriolar coiled-coil protein of 110 kDa</fullName>
    </recommendedName>
</protein>
<dbReference type="PANTHER" id="PTHR13594">
    <property type="entry name" value="CENTRIOLAR COILED-COIL PROTEIN OF 110 KDA"/>
    <property type="match status" value="1"/>
</dbReference>
<feature type="region of interest" description="Disordered" evidence="2">
    <location>
        <begin position="365"/>
        <end position="407"/>
    </location>
</feature>
<evidence type="ECO:0000313" key="3">
    <source>
        <dbReference type="EMBL" id="CAD7090316.1"/>
    </source>
</evidence>
<dbReference type="InterPro" id="IPR033207">
    <property type="entry name" value="CCP110"/>
</dbReference>
<keyword evidence="4" id="KW-1185">Reference proteome</keyword>
<dbReference type="GO" id="GO:1903723">
    <property type="term" value="P:negative regulation of centriole elongation"/>
    <property type="evidence" value="ECO:0007669"/>
    <property type="project" value="TreeGrafter"/>
</dbReference>
<evidence type="ECO:0000313" key="4">
    <source>
        <dbReference type="Proteomes" id="UP000594454"/>
    </source>
</evidence>
<evidence type="ECO:0000256" key="1">
    <source>
        <dbReference type="SAM" id="Coils"/>
    </source>
</evidence>
<dbReference type="InParanoid" id="A0A7R8V019"/>
<feature type="region of interest" description="Disordered" evidence="2">
    <location>
        <begin position="250"/>
        <end position="278"/>
    </location>
</feature>
<dbReference type="OrthoDB" id="10028852at2759"/>
<dbReference type="InterPro" id="IPR000048">
    <property type="entry name" value="IQ_motif_EF-hand-BS"/>
</dbReference>
<organism evidence="3 4">
    <name type="scientific">Hermetia illucens</name>
    <name type="common">Black soldier fly</name>
    <dbReference type="NCBI Taxonomy" id="343691"/>
    <lineage>
        <taxon>Eukaryota</taxon>
        <taxon>Metazoa</taxon>
        <taxon>Ecdysozoa</taxon>
        <taxon>Arthropoda</taxon>
        <taxon>Hexapoda</taxon>
        <taxon>Insecta</taxon>
        <taxon>Pterygota</taxon>
        <taxon>Neoptera</taxon>
        <taxon>Endopterygota</taxon>
        <taxon>Diptera</taxon>
        <taxon>Brachycera</taxon>
        <taxon>Stratiomyomorpha</taxon>
        <taxon>Stratiomyidae</taxon>
        <taxon>Hermetiinae</taxon>
        <taxon>Hermetia</taxon>
    </lineage>
</organism>
<dbReference type="EMBL" id="LR899013">
    <property type="protein sequence ID" value="CAD7090316.1"/>
    <property type="molecule type" value="Genomic_DNA"/>
</dbReference>
<sequence>MEGDKYVSMFKINGVPILPPLMTAARRREMLAYKELAVALETRLKLEAKERASVQPQDLDRISTMEDEYMKVSSMLQDHFSPAKLPPCSVTRKKSSNEILKKSDTFIYDINTNTVMISGDKEISIASAKKAENGRSPCNTKFSNICKDDPALAAKRIVAKSPLSAKRVHKITKHVAPSISIKPPTAESKSCKVEIAKCATPPQSKNQRASTSPSLKQSAVAPQLVRSNSFTLESPSPVLLEHMVRNRAQNSENLGDSPSDPPRSTPQQNPQLFRAKPAESFVVRVTSPKRQTPVMRPKMQSVNAPVVTVPTATSEPAKLSALLITNSAMFKNKKSPYDMKICGKPKAVKKHKTPNKKISAVTLKPRVSVSHHHRSKQLITSDSPRKNVWRQRPSPTSSPPTQKTNRDFVQDKILEIEEQQRIRLIELMKRQQEEQRILQEQFERQQKQLLEEFNAGLMSLKALSASNTDDESIGTSRMPPDLPSDSNNNSNSPAKTQRSPYGDSQCYDMTTTLASPVSNSKGASRCSRRLFTGCSPPPATPRQKGVAALKSARVATQIPSPSKRRTEAATIINAYVRGYLTRRLFRTEHVQNIVQTIRDTLLFVLDFHRETEHDLSEENILFKARLLQQLTSACHSLQSVFQLPTGEKMEIIARDRAYLRAKAKTQNKFKTNG</sequence>
<gene>
    <name evidence="3" type="ORF">HERILL_LOCUS12804</name>
</gene>
<evidence type="ECO:0008006" key="5">
    <source>
        <dbReference type="Google" id="ProtNLM"/>
    </source>
</evidence>
<feature type="region of interest" description="Disordered" evidence="2">
    <location>
        <begin position="465"/>
        <end position="508"/>
    </location>
</feature>
<feature type="compositionally biased region" description="Low complexity" evidence="2">
    <location>
        <begin position="483"/>
        <end position="493"/>
    </location>
</feature>